<keyword evidence="5 6" id="KW-0472">Membrane</keyword>
<gene>
    <name evidence="7" type="ORF">GUH15_31865</name>
</gene>
<comment type="caution">
    <text evidence="7">The sequence shown here is derived from an EMBL/GenBank/DDBJ whole genome shotgun (WGS) entry which is preliminary data.</text>
</comment>
<evidence type="ECO:0000256" key="3">
    <source>
        <dbReference type="ARBA" id="ARBA00022692"/>
    </source>
</evidence>
<sequence length="69" mass="7444">MEREKLGSRLGFILLSAGCAIGCGNVWKFPWMCGQYGGGAFLLIYLICLVVLGIPVMVMEFSLGRASQA</sequence>
<feature type="transmembrane region" description="Helical" evidence="6">
    <location>
        <begin position="12"/>
        <end position="30"/>
    </location>
</feature>
<dbReference type="PRINTS" id="PR00176">
    <property type="entry name" value="NANEUSMPORT"/>
</dbReference>
<dbReference type="PANTHER" id="PTHR42948:SF1">
    <property type="entry name" value="TRANSPORTER"/>
    <property type="match status" value="1"/>
</dbReference>
<dbReference type="Proteomes" id="UP000653002">
    <property type="component" value="Unassembled WGS sequence"/>
</dbReference>
<proteinExistence type="predicted"/>
<feature type="non-terminal residue" evidence="7">
    <location>
        <position position="69"/>
    </location>
</feature>
<organism evidence="7 8">
    <name type="scientific">Xanthomonas citri pv. citri</name>
    <dbReference type="NCBI Taxonomy" id="611301"/>
    <lineage>
        <taxon>Bacteria</taxon>
        <taxon>Pseudomonadati</taxon>
        <taxon>Pseudomonadota</taxon>
        <taxon>Gammaproteobacteria</taxon>
        <taxon>Lysobacterales</taxon>
        <taxon>Lysobacteraceae</taxon>
        <taxon>Xanthomonas</taxon>
    </lineage>
</organism>
<comment type="subcellular location">
    <subcellularLocation>
        <location evidence="1">Membrane</location>
        <topology evidence="1">Multi-pass membrane protein</topology>
    </subcellularLocation>
</comment>
<keyword evidence="3 6" id="KW-0812">Transmembrane</keyword>
<dbReference type="InterPro" id="IPR037272">
    <property type="entry name" value="SNS_sf"/>
</dbReference>
<protein>
    <submittedName>
        <fullName evidence="7">Sodium-dependent transporter</fullName>
    </submittedName>
</protein>
<evidence type="ECO:0000256" key="6">
    <source>
        <dbReference type="SAM" id="Phobius"/>
    </source>
</evidence>
<evidence type="ECO:0000256" key="2">
    <source>
        <dbReference type="ARBA" id="ARBA00022448"/>
    </source>
</evidence>
<dbReference type="PANTHER" id="PTHR42948">
    <property type="entry name" value="TRANSPORTER"/>
    <property type="match status" value="1"/>
</dbReference>
<reference evidence="7" key="1">
    <citation type="submission" date="2020-01" db="EMBL/GenBank/DDBJ databases">
        <authorList>
            <person name="Richard D."/>
        </authorList>
    </citation>
    <scope>NUCLEOTIDE SEQUENCE</scope>
    <source>
        <strain evidence="7">JP541</strain>
    </source>
</reference>
<dbReference type="EMBL" id="JAABFR010002743">
    <property type="protein sequence ID" value="MBD4340559.1"/>
    <property type="molecule type" value="Genomic_DNA"/>
</dbReference>
<dbReference type="SUPFAM" id="SSF161070">
    <property type="entry name" value="SNF-like"/>
    <property type="match status" value="1"/>
</dbReference>
<evidence type="ECO:0000256" key="4">
    <source>
        <dbReference type="ARBA" id="ARBA00022989"/>
    </source>
</evidence>
<evidence type="ECO:0000256" key="1">
    <source>
        <dbReference type="ARBA" id="ARBA00004141"/>
    </source>
</evidence>
<dbReference type="Pfam" id="PF00209">
    <property type="entry name" value="SNF"/>
    <property type="match status" value="1"/>
</dbReference>
<dbReference type="PROSITE" id="PS50267">
    <property type="entry name" value="NA_NEUROTRAN_SYMP_3"/>
    <property type="match status" value="1"/>
</dbReference>
<keyword evidence="4 6" id="KW-1133">Transmembrane helix</keyword>
<dbReference type="InterPro" id="IPR000175">
    <property type="entry name" value="Na/ntran_symport"/>
</dbReference>
<accession>A0A8I0HDV3</accession>
<dbReference type="GO" id="GO:0016020">
    <property type="term" value="C:membrane"/>
    <property type="evidence" value="ECO:0007669"/>
    <property type="project" value="UniProtKB-SubCell"/>
</dbReference>
<feature type="transmembrane region" description="Helical" evidence="6">
    <location>
        <begin position="36"/>
        <end position="58"/>
    </location>
</feature>
<name>A0A8I0HDV3_XANCI</name>
<dbReference type="AlphaFoldDB" id="A0A8I0HDV3"/>
<keyword evidence="2" id="KW-0813">Transport</keyword>
<evidence type="ECO:0000256" key="5">
    <source>
        <dbReference type="ARBA" id="ARBA00023136"/>
    </source>
</evidence>
<evidence type="ECO:0000313" key="8">
    <source>
        <dbReference type="Proteomes" id="UP000653002"/>
    </source>
</evidence>
<evidence type="ECO:0000313" key="7">
    <source>
        <dbReference type="EMBL" id="MBD4340559.1"/>
    </source>
</evidence>